<organism evidence="1 2">
    <name type="scientific">Candidatus Defluviibacterium haderslevense</name>
    <dbReference type="NCBI Taxonomy" id="2981993"/>
    <lineage>
        <taxon>Bacteria</taxon>
        <taxon>Pseudomonadati</taxon>
        <taxon>Bacteroidota</taxon>
        <taxon>Saprospiria</taxon>
        <taxon>Saprospirales</taxon>
        <taxon>Saprospiraceae</taxon>
        <taxon>Candidatus Defluviibacterium</taxon>
    </lineage>
</organism>
<dbReference type="Pfam" id="PF07394">
    <property type="entry name" value="DUF1501"/>
    <property type="match status" value="1"/>
</dbReference>
<protein>
    <submittedName>
        <fullName evidence="1">DUF1501 domain-containing protein</fullName>
    </submittedName>
</protein>
<dbReference type="InterPro" id="IPR026444">
    <property type="entry name" value="Secre_tail"/>
</dbReference>
<dbReference type="Proteomes" id="UP000808349">
    <property type="component" value="Unassembled WGS sequence"/>
</dbReference>
<dbReference type="NCBIfam" id="TIGR04183">
    <property type="entry name" value="Por_Secre_tail"/>
    <property type="match status" value="1"/>
</dbReference>
<evidence type="ECO:0000313" key="2">
    <source>
        <dbReference type="Proteomes" id="UP000808349"/>
    </source>
</evidence>
<accession>A0A9D7S8H5</accession>
<dbReference type="AlphaFoldDB" id="A0A9D7S8H5"/>
<name>A0A9D7S8H5_9BACT</name>
<proteinExistence type="predicted"/>
<dbReference type="InterPro" id="IPR010869">
    <property type="entry name" value="DUF1501"/>
</dbReference>
<gene>
    <name evidence="1" type="ORF">IPO85_07440</name>
</gene>
<sequence>MKRRKFIKSAAAAGIVVPTMINGIPLQAHSTNQWLSTVLNPSVETDHVLVIIQMNGGNDGLNTVVPLDQLSKLNVARPNVVLKDANILKLNGTTKVGLHPSLTGFQTLYNEGKLNILQSVGYPSPNFSHFASTDIWASGRDSDQFLDTGWVGRYLNEEFPGFPLDYPNAVNPDPLAVQIGGNIPLMFQGPVAQMSMNVGNPDIFGAWPNGISDPTDGTPKGKELNFIRTISRQSKSFADALIQGYLKGNNVANYPTNNYLADTLKVVARVVKGGMKTRMFLVSIGNFDTHADQVDSAGTHIGAHANLLKLLGDAVLAFQRDLEAMNLADRVIGMTFSEFGRRIKSNDSNGTDHGAAAPLFVFGKKIQGGVVGANPILPAVATVDDNVPMQYDFRSVYSSILKDWFCVKEPELQNIMLKTYQNLPIVKNECSNVSIDEHQKLESELAIIAYPNPMVTHTEIKVKTARGYTQIQLIDALGRLCKIVHAGRLDEGSHTFRLNNDTFAPGNYYLRIQQGNAQKVEPLMIVL</sequence>
<dbReference type="PANTHER" id="PTHR43737:SF1">
    <property type="entry name" value="DUF1501 DOMAIN-CONTAINING PROTEIN"/>
    <property type="match status" value="1"/>
</dbReference>
<comment type="caution">
    <text evidence="1">The sequence shown here is derived from an EMBL/GenBank/DDBJ whole genome shotgun (WGS) entry which is preliminary data.</text>
</comment>
<dbReference type="EMBL" id="JADKFW010000004">
    <property type="protein sequence ID" value="MBK9717331.1"/>
    <property type="molecule type" value="Genomic_DNA"/>
</dbReference>
<dbReference type="PANTHER" id="PTHR43737">
    <property type="entry name" value="BLL7424 PROTEIN"/>
    <property type="match status" value="1"/>
</dbReference>
<reference evidence="1 2" key="1">
    <citation type="submission" date="2020-10" db="EMBL/GenBank/DDBJ databases">
        <title>Connecting structure to function with the recovery of over 1000 high-quality activated sludge metagenome-assembled genomes encoding full-length rRNA genes using long-read sequencing.</title>
        <authorList>
            <person name="Singleton C.M."/>
            <person name="Petriglieri F."/>
            <person name="Kristensen J.M."/>
            <person name="Kirkegaard R.H."/>
            <person name="Michaelsen T.Y."/>
            <person name="Andersen M.H."/>
            <person name="Karst S.M."/>
            <person name="Dueholm M.S."/>
            <person name="Nielsen P.H."/>
            <person name="Albertsen M."/>
        </authorList>
    </citation>
    <scope>NUCLEOTIDE SEQUENCE [LARGE SCALE GENOMIC DNA]</scope>
    <source>
        <strain evidence="1">Ribe_18-Q3-R11-54_BAT3C.373</strain>
    </source>
</reference>
<evidence type="ECO:0000313" key="1">
    <source>
        <dbReference type="EMBL" id="MBK9717331.1"/>
    </source>
</evidence>